<protein>
    <recommendedName>
        <fullName evidence="2">Myb/SANT-like domain-containing protein</fullName>
    </recommendedName>
</protein>
<feature type="region of interest" description="Disordered" evidence="1">
    <location>
        <begin position="243"/>
        <end position="288"/>
    </location>
</feature>
<reference evidence="3" key="2">
    <citation type="submission" date="2020-08" db="EMBL/GenBank/DDBJ databases">
        <title>Plant Genome Project.</title>
        <authorList>
            <person name="Zhang R.-G."/>
        </authorList>
    </citation>
    <scope>NUCLEOTIDE SEQUENCE</scope>
    <source>
        <strain evidence="3">Huo1</strain>
        <tissue evidence="3">Leaf</tissue>
    </source>
</reference>
<reference evidence="3" key="1">
    <citation type="submission" date="2018-01" db="EMBL/GenBank/DDBJ databases">
        <authorList>
            <person name="Mao J.F."/>
        </authorList>
    </citation>
    <scope>NUCLEOTIDE SEQUENCE</scope>
    <source>
        <strain evidence="3">Huo1</strain>
        <tissue evidence="3">Leaf</tissue>
    </source>
</reference>
<evidence type="ECO:0000259" key="2">
    <source>
        <dbReference type="Pfam" id="PF12776"/>
    </source>
</evidence>
<dbReference type="Proteomes" id="UP000298416">
    <property type="component" value="Unassembled WGS sequence"/>
</dbReference>
<dbReference type="AlphaFoldDB" id="A0A8X8WW40"/>
<dbReference type="EMBL" id="PNBA02000013">
    <property type="protein sequence ID" value="KAG6403005.1"/>
    <property type="molecule type" value="Genomic_DNA"/>
</dbReference>
<accession>A0A8X8WW40</accession>
<keyword evidence="4" id="KW-1185">Reference proteome</keyword>
<dbReference type="InterPro" id="IPR024752">
    <property type="entry name" value="Myb/SANT-like_dom"/>
</dbReference>
<feature type="compositionally biased region" description="Polar residues" evidence="1">
    <location>
        <begin position="261"/>
        <end position="281"/>
    </location>
</feature>
<dbReference type="Pfam" id="PF12776">
    <property type="entry name" value="Myb_DNA-bind_3"/>
    <property type="match status" value="1"/>
</dbReference>
<comment type="caution">
    <text evidence="3">The sequence shown here is derived from an EMBL/GenBank/DDBJ whole genome shotgun (WGS) entry which is preliminary data.</text>
</comment>
<organism evidence="3">
    <name type="scientific">Salvia splendens</name>
    <name type="common">Scarlet sage</name>
    <dbReference type="NCBI Taxonomy" id="180675"/>
    <lineage>
        <taxon>Eukaryota</taxon>
        <taxon>Viridiplantae</taxon>
        <taxon>Streptophyta</taxon>
        <taxon>Embryophyta</taxon>
        <taxon>Tracheophyta</taxon>
        <taxon>Spermatophyta</taxon>
        <taxon>Magnoliopsida</taxon>
        <taxon>eudicotyledons</taxon>
        <taxon>Gunneridae</taxon>
        <taxon>Pentapetalae</taxon>
        <taxon>asterids</taxon>
        <taxon>lamiids</taxon>
        <taxon>Lamiales</taxon>
        <taxon>Lamiaceae</taxon>
        <taxon>Nepetoideae</taxon>
        <taxon>Mentheae</taxon>
        <taxon>Salviinae</taxon>
        <taxon>Salvia</taxon>
        <taxon>Salvia subgen. Calosphace</taxon>
        <taxon>core Calosphace</taxon>
    </lineage>
</organism>
<gene>
    <name evidence="3" type="ORF">SASPL_135220</name>
</gene>
<evidence type="ECO:0000313" key="4">
    <source>
        <dbReference type="Proteomes" id="UP000298416"/>
    </source>
</evidence>
<name>A0A8X8WW40_SALSN</name>
<proteinExistence type="predicted"/>
<sequence length="288" mass="32768">MSTYLSLITQQQLLYSTDIVSNLKMNIPPQASFLYNGAWSPETDTILVDTLLRLKREMGWVLKEFPIYFLITAGREIEKRFGVRFLEEELSARVQALHTRYLTFKEVVRQPGARWDFPTKSVTAPENVWQKLCTRNPFALAYYHEEEPHHRKLACLFGMDDVKVEDEKEVILLSDGSVTLSHDEPSCYEVSGAMEEVNSPVVIPPVTARRKLFAGIEEPEDRESTTEPGIYFIDVTSDGHLRTRLEKDRSLPKKPSMANGEASTSVRVSHGSSCGSNSPNSWWPKLKN</sequence>
<feature type="domain" description="Myb/SANT-like" evidence="2">
    <location>
        <begin position="39"/>
        <end position="131"/>
    </location>
</feature>
<evidence type="ECO:0000256" key="1">
    <source>
        <dbReference type="SAM" id="MobiDB-lite"/>
    </source>
</evidence>
<evidence type="ECO:0000313" key="3">
    <source>
        <dbReference type="EMBL" id="KAG6403005.1"/>
    </source>
</evidence>